<keyword evidence="12 17" id="KW-0472">Membrane</keyword>
<evidence type="ECO:0000256" key="1">
    <source>
        <dbReference type="ARBA" id="ARBA00001033"/>
    </source>
</evidence>
<dbReference type="GO" id="GO:0046872">
    <property type="term" value="F:metal ion binding"/>
    <property type="evidence" value="ECO:0007669"/>
    <property type="project" value="UniProtKB-KW"/>
</dbReference>
<evidence type="ECO:0000256" key="13">
    <source>
        <dbReference type="ARBA" id="ARBA00042119"/>
    </source>
</evidence>
<keyword evidence="8 16" id="KW-0479">Metal-binding</keyword>
<dbReference type="FunFam" id="3.40.190.80:FF:000007">
    <property type="entry name" value="Blast:Putative inositol monophosphatase 3"/>
    <property type="match status" value="1"/>
</dbReference>
<dbReference type="PANTHER" id="PTHR43028:SF4">
    <property type="entry name" value="INOSITOL MONOPHOSPHATASE 3"/>
    <property type="match status" value="1"/>
</dbReference>
<dbReference type="PROSITE" id="PS00630">
    <property type="entry name" value="IMP_2"/>
    <property type="match status" value="1"/>
</dbReference>
<dbReference type="Pfam" id="PF00459">
    <property type="entry name" value="Inositol_P"/>
    <property type="match status" value="1"/>
</dbReference>
<keyword evidence="10 16" id="KW-0460">Magnesium</keyword>
<keyword evidence="7 17" id="KW-0812">Transmembrane</keyword>
<evidence type="ECO:0000313" key="18">
    <source>
        <dbReference type="EMBL" id="JAB57615.1"/>
    </source>
</evidence>
<keyword evidence="11 17" id="KW-1133">Transmembrane helix</keyword>
<organism evidence="18">
    <name type="scientific">Corethrella appendiculata</name>
    <dbReference type="NCBI Taxonomy" id="1370023"/>
    <lineage>
        <taxon>Eukaryota</taxon>
        <taxon>Metazoa</taxon>
        <taxon>Ecdysozoa</taxon>
        <taxon>Arthropoda</taxon>
        <taxon>Hexapoda</taxon>
        <taxon>Insecta</taxon>
        <taxon>Pterygota</taxon>
        <taxon>Neoptera</taxon>
        <taxon>Endopterygota</taxon>
        <taxon>Diptera</taxon>
        <taxon>Nematocera</taxon>
        <taxon>Culicoidea</taxon>
        <taxon>Chaoboridae</taxon>
        <taxon>Corethrella</taxon>
    </lineage>
</organism>
<comment type="catalytic activity">
    <reaction evidence="1">
        <text>a myo-inositol phosphate + H2O = myo-inositol + phosphate</text>
        <dbReference type="Rhea" id="RHEA:24056"/>
        <dbReference type="ChEBI" id="CHEBI:15377"/>
        <dbReference type="ChEBI" id="CHEBI:17268"/>
        <dbReference type="ChEBI" id="CHEBI:43474"/>
        <dbReference type="ChEBI" id="CHEBI:84139"/>
        <dbReference type="EC" id="3.1.3.25"/>
    </reaction>
</comment>
<evidence type="ECO:0000256" key="4">
    <source>
        <dbReference type="ARBA" id="ARBA00005152"/>
    </source>
</evidence>
<comment type="cofactor">
    <cofactor evidence="2 16">
        <name>Mg(2+)</name>
        <dbReference type="ChEBI" id="CHEBI:18420"/>
    </cofactor>
</comment>
<evidence type="ECO:0000256" key="7">
    <source>
        <dbReference type="ARBA" id="ARBA00022692"/>
    </source>
</evidence>
<reference evidence="18" key="1">
    <citation type="journal article" date="2014" name="Insect Biochem. Mol. Biol.">
        <title>An insight into the sialome of the frog biting fly, Corethrella appendiculata.</title>
        <authorList>
            <person name="Ribeiro J.M.C."/>
            <person name="Chagas A.C."/>
            <person name="Pham V.M."/>
            <person name="Lounibos L.P."/>
            <person name="Calvo E."/>
        </authorList>
    </citation>
    <scope>NUCLEOTIDE SEQUENCE</scope>
    <source>
        <tissue evidence="18">Salivary glands</tissue>
    </source>
</reference>
<dbReference type="GO" id="GO:0005794">
    <property type="term" value="C:Golgi apparatus"/>
    <property type="evidence" value="ECO:0007669"/>
    <property type="project" value="UniProtKB-ARBA"/>
</dbReference>
<dbReference type="FunFam" id="3.30.540.10:FF:000012">
    <property type="entry name" value="Blast:Putative inositol monophosphatase 3"/>
    <property type="match status" value="1"/>
</dbReference>
<feature type="binding site" evidence="16">
    <location>
        <position position="165"/>
    </location>
    <ligand>
        <name>Mg(2+)</name>
        <dbReference type="ChEBI" id="CHEBI:18420"/>
        <label>1</label>
        <note>catalytic</note>
    </ligand>
</feature>
<dbReference type="AlphaFoldDB" id="U5ESQ0"/>
<dbReference type="PANTHER" id="PTHR43028">
    <property type="entry name" value="3'(2'),5'-BISPHOSPHATE NUCLEOTIDASE 1"/>
    <property type="match status" value="1"/>
</dbReference>
<dbReference type="InterPro" id="IPR050725">
    <property type="entry name" value="CysQ/Inositol_MonoPase"/>
</dbReference>
<dbReference type="SUPFAM" id="SSF56655">
    <property type="entry name" value="Carbohydrate phosphatase"/>
    <property type="match status" value="1"/>
</dbReference>
<dbReference type="GO" id="GO:0046854">
    <property type="term" value="P:phosphatidylinositol phosphate biosynthetic process"/>
    <property type="evidence" value="ECO:0007669"/>
    <property type="project" value="InterPro"/>
</dbReference>
<feature type="binding site" evidence="16">
    <location>
        <position position="120"/>
    </location>
    <ligand>
        <name>Mg(2+)</name>
        <dbReference type="ChEBI" id="CHEBI:18420"/>
        <label>1</label>
        <note>catalytic</note>
    </ligand>
</feature>
<feature type="binding site" evidence="16">
    <location>
        <position position="164"/>
    </location>
    <ligand>
        <name>Mg(2+)</name>
        <dbReference type="ChEBI" id="CHEBI:18420"/>
        <label>1</label>
        <note>catalytic</note>
    </ligand>
</feature>
<sequence>MNFGGSIRINKCGVLILTILLLLLFYYMSWNKNNKNSHFGFSKNPNEINLRKLLIGSIQAAITGGVQVKAVSNEHDLHTKSKGKTKEGANDLITDADFKSHCVMFNGLRSIFPKLKIVSEEDSSNNEKCTDVKMYLDPTVLHESAVVPDEYVNIDDITVWIDPLDATQEYTEKLTEYVTTMVCIAVKGEPIIGVIHNPFTGKTTWAWTGKTMSPDLLQVKKTDEPVRNPILIVSRSHTGKVKELGQIIFGEDTSIITAGGAGYKVLQLVDAKATAYIHTTNIKKWDLCAGNAILNSIGGKMTNLRNEKITYGDSSLFVIENGLLATTSANNHDLYIKKIMIIG</sequence>
<dbReference type="GO" id="GO:0016020">
    <property type="term" value="C:membrane"/>
    <property type="evidence" value="ECO:0007669"/>
    <property type="project" value="UniProtKB-SubCell"/>
</dbReference>
<evidence type="ECO:0000256" key="6">
    <source>
        <dbReference type="ARBA" id="ARBA00013106"/>
    </source>
</evidence>
<dbReference type="Gene3D" id="3.40.190.80">
    <property type="match status" value="1"/>
</dbReference>
<dbReference type="CDD" id="cd01640">
    <property type="entry name" value="IPPase"/>
    <property type="match status" value="1"/>
</dbReference>
<name>U5ESQ0_9DIPT</name>
<dbReference type="GO" id="GO:0052834">
    <property type="term" value="F:inositol monophosphate phosphatase activity"/>
    <property type="evidence" value="ECO:0007669"/>
    <property type="project" value="UniProtKB-EC"/>
</dbReference>
<evidence type="ECO:0000256" key="8">
    <source>
        <dbReference type="ARBA" id="ARBA00022723"/>
    </source>
</evidence>
<feature type="binding site" evidence="16">
    <location>
        <position position="286"/>
    </location>
    <ligand>
        <name>Mg(2+)</name>
        <dbReference type="ChEBI" id="CHEBI:18420"/>
        <label>1</label>
        <note>catalytic</note>
    </ligand>
</feature>
<evidence type="ECO:0000256" key="9">
    <source>
        <dbReference type="ARBA" id="ARBA00022801"/>
    </source>
</evidence>
<dbReference type="InterPro" id="IPR000760">
    <property type="entry name" value="Inositol_monophosphatase-like"/>
</dbReference>
<evidence type="ECO:0000256" key="12">
    <source>
        <dbReference type="ARBA" id="ARBA00023136"/>
    </source>
</evidence>
<comment type="similarity">
    <text evidence="5">Belongs to the inositol monophosphatase superfamily.</text>
</comment>
<keyword evidence="9" id="KW-0378">Hydrolase</keyword>
<feature type="transmembrane region" description="Helical" evidence="17">
    <location>
        <begin position="12"/>
        <end position="30"/>
    </location>
</feature>
<proteinExistence type="evidence at transcript level"/>
<evidence type="ECO:0000256" key="14">
    <source>
        <dbReference type="ARBA" id="ARBA00042949"/>
    </source>
</evidence>
<evidence type="ECO:0000256" key="11">
    <source>
        <dbReference type="ARBA" id="ARBA00022989"/>
    </source>
</evidence>
<evidence type="ECO:0000256" key="17">
    <source>
        <dbReference type="SAM" id="Phobius"/>
    </source>
</evidence>
<dbReference type="InterPro" id="IPR020550">
    <property type="entry name" value="Inositol_monophosphatase_CS"/>
</dbReference>
<comment type="pathway">
    <text evidence="4">Polyol metabolism; myo-inositol biosynthesis; myo-inositol from D-glucose 6-phosphate: step 2/2.</text>
</comment>
<evidence type="ECO:0000256" key="15">
    <source>
        <dbReference type="ARBA" id="ARBA00074068"/>
    </source>
</evidence>
<evidence type="ECO:0000256" key="5">
    <source>
        <dbReference type="ARBA" id="ARBA00009759"/>
    </source>
</evidence>
<dbReference type="Gene3D" id="3.30.540.10">
    <property type="entry name" value="Fructose-1,6-Bisphosphatase, subunit A, domain 1"/>
    <property type="match status" value="1"/>
</dbReference>
<dbReference type="GO" id="GO:0008254">
    <property type="term" value="F:3'-nucleotidase activity"/>
    <property type="evidence" value="ECO:0007669"/>
    <property type="project" value="TreeGrafter"/>
</dbReference>
<evidence type="ECO:0000256" key="16">
    <source>
        <dbReference type="PIRSR" id="PIRSR600760-2"/>
    </source>
</evidence>
<dbReference type="EMBL" id="GANO01002256">
    <property type="protein sequence ID" value="JAB57615.1"/>
    <property type="molecule type" value="mRNA"/>
</dbReference>
<protein>
    <recommendedName>
        <fullName evidence="15">Putative inositol monophosphatase 3</fullName>
        <ecNumber evidence="6">3.1.3.25</ecNumber>
    </recommendedName>
    <alternativeName>
        <fullName evidence="14">Inositol-1(or 4)-monophosphatase 3</fullName>
    </alternativeName>
    <alternativeName>
        <fullName evidence="13">Myo-inositol monophosphatase A3</fullName>
    </alternativeName>
</protein>
<dbReference type="EC" id="3.1.3.25" evidence="6"/>
<accession>U5ESQ0</accession>
<feature type="binding site" evidence="16">
    <location>
        <position position="162"/>
    </location>
    <ligand>
        <name>Mg(2+)</name>
        <dbReference type="ChEBI" id="CHEBI:18420"/>
        <label>1</label>
        <note>catalytic</note>
    </ligand>
</feature>
<evidence type="ECO:0000256" key="2">
    <source>
        <dbReference type="ARBA" id="ARBA00001946"/>
    </source>
</evidence>
<evidence type="ECO:0000256" key="3">
    <source>
        <dbReference type="ARBA" id="ARBA00004167"/>
    </source>
</evidence>
<comment type="subcellular location">
    <subcellularLocation>
        <location evidence="3">Membrane</location>
        <topology evidence="3">Single-pass membrane protein</topology>
    </subcellularLocation>
</comment>
<evidence type="ECO:0000256" key="10">
    <source>
        <dbReference type="ARBA" id="ARBA00022842"/>
    </source>
</evidence>